<dbReference type="InterPro" id="IPR001387">
    <property type="entry name" value="Cro/C1-type_HTH"/>
</dbReference>
<sequence>MSNNAKSTDKNVKKMLDNIDKWLERKNLTQTYVSAQIGIEPPSLSRIISGVNNVNLTRLQQIANVLEITVIELLSDPDSVIQYHEALQTIQGMSKETYDGWINIGNIMKDKK</sequence>
<evidence type="ECO:0000313" key="3">
    <source>
        <dbReference type="Proteomes" id="UP001431634"/>
    </source>
</evidence>
<proteinExistence type="predicted"/>
<dbReference type="InterPro" id="IPR010982">
    <property type="entry name" value="Lambda_DNA-bd_dom_sf"/>
</dbReference>
<dbReference type="PROSITE" id="PS50943">
    <property type="entry name" value="HTH_CROC1"/>
    <property type="match status" value="1"/>
</dbReference>
<dbReference type="RefSeq" id="WP_281448681.1">
    <property type="nucleotide sequence ID" value="NZ_JASBAO010000001.1"/>
</dbReference>
<dbReference type="Gene3D" id="1.10.260.40">
    <property type="entry name" value="lambda repressor-like DNA-binding domains"/>
    <property type="match status" value="1"/>
</dbReference>
<reference evidence="2" key="1">
    <citation type="submission" date="2023-05" db="EMBL/GenBank/DDBJ databases">
        <title>Whole genome sequence of Commensalibacter sp.</title>
        <authorList>
            <person name="Charoenyingcharoen P."/>
            <person name="Yukphan P."/>
        </authorList>
    </citation>
    <scope>NUCLEOTIDE SEQUENCE</scope>
    <source>
        <strain evidence="2">TBRC 16381</strain>
    </source>
</reference>
<accession>A0ABT6Q3B2</accession>
<comment type="caution">
    <text evidence="2">The sequence shown here is derived from an EMBL/GenBank/DDBJ whole genome shotgun (WGS) entry which is preliminary data.</text>
</comment>
<feature type="domain" description="HTH cro/C1-type" evidence="1">
    <location>
        <begin position="19"/>
        <end position="73"/>
    </location>
</feature>
<protein>
    <submittedName>
        <fullName evidence="2">Helix-turn-helix transcriptional regulator</fullName>
    </submittedName>
</protein>
<organism evidence="2 3">
    <name type="scientific">Commensalibacter oyaizuii</name>
    <dbReference type="NCBI Taxonomy" id="3043873"/>
    <lineage>
        <taxon>Bacteria</taxon>
        <taxon>Pseudomonadati</taxon>
        <taxon>Pseudomonadota</taxon>
        <taxon>Alphaproteobacteria</taxon>
        <taxon>Acetobacterales</taxon>
        <taxon>Acetobacteraceae</taxon>
    </lineage>
</organism>
<dbReference type="Proteomes" id="UP001431634">
    <property type="component" value="Unassembled WGS sequence"/>
</dbReference>
<evidence type="ECO:0000259" key="1">
    <source>
        <dbReference type="PROSITE" id="PS50943"/>
    </source>
</evidence>
<dbReference type="EMBL" id="JASBAO010000001">
    <property type="protein sequence ID" value="MDI2091592.1"/>
    <property type="molecule type" value="Genomic_DNA"/>
</dbReference>
<name>A0ABT6Q3B2_9PROT</name>
<evidence type="ECO:0000313" key="2">
    <source>
        <dbReference type="EMBL" id="MDI2091592.1"/>
    </source>
</evidence>
<gene>
    <name evidence="2" type="ORF">QJV27_09480</name>
</gene>
<dbReference type="SUPFAM" id="SSF47413">
    <property type="entry name" value="lambda repressor-like DNA-binding domains"/>
    <property type="match status" value="1"/>
</dbReference>
<dbReference type="SMART" id="SM00530">
    <property type="entry name" value="HTH_XRE"/>
    <property type="match status" value="1"/>
</dbReference>
<dbReference type="CDD" id="cd00093">
    <property type="entry name" value="HTH_XRE"/>
    <property type="match status" value="1"/>
</dbReference>
<dbReference type="Pfam" id="PF01381">
    <property type="entry name" value="HTH_3"/>
    <property type="match status" value="1"/>
</dbReference>
<keyword evidence="3" id="KW-1185">Reference proteome</keyword>